<dbReference type="Pfam" id="PF04773">
    <property type="entry name" value="FecR"/>
    <property type="match status" value="1"/>
</dbReference>
<dbReference type="Proteomes" id="UP000092967">
    <property type="component" value="Chromosome"/>
</dbReference>
<name>A0A1B1Y3Q1_9FLAO</name>
<protein>
    <recommendedName>
        <fullName evidence="5">Anti-sigma factor</fullName>
    </recommendedName>
</protein>
<feature type="domain" description="Protein FecR C-terminal" evidence="2">
    <location>
        <begin position="315"/>
        <end position="384"/>
    </location>
</feature>
<dbReference type="Gene3D" id="2.60.120.1440">
    <property type="match status" value="1"/>
</dbReference>
<evidence type="ECO:0000259" key="1">
    <source>
        <dbReference type="Pfam" id="PF04773"/>
    </source>
</evidence>
<dbReference type="InterPro" id="IPR006860">
    <property type="entry name" value="FecR"/>
</dbReference>
<evidence type="ECO:0008006" key="5">
    <source>
        <dbReference type="Google" id="ProtNLM"/>
    </source>
</evidence>
<evidence type="ECO:0000313" key="3">
    <source>
        <dbReference type="EMBL" id="ANW95390.1"/>
    </source>
</evidence>
<gene>
    <name evidence="3" type="ORF">AXE80_03455</name>
</gene>
<dbReference type="InterPro" id="IPR012373">
    <property type="entry name" value="Ferrdict_sens_TM"/>
</dbReference>
<dbReference type="Gene3D" id="3.55.50.30">
    <property type="match status" value="1"/>
</dbReference>
<dbReference type="KEGG" id="wfu:AXE80_03455"/>
<keyword evidence="4" id="KW-1185">Reference proteome</keyword>
<dbReference type="PIRSF" id="PIRSF018266">
    <property type="entry name" value="FecR"/>
    <property type="match status" value="1"/>
</dbReference>
<dbReference type="AlphaFoldDB" id="A0A1B1Y3Q1"/>
<dbReference type="InterPro" id="IPR032508">
    <property type="entry name" value="FecR_C"/>
</dbReference>
<dbReference type="Pfam" id="PF16344">
    <property type="entry name" value="FecR_C"/>
    <property type="match status" value="1"/>
</dbReference>
<dbReference type="PANTHER" id="PTHR30273:SF2">
    <property type="entry name" value="PROTEIN FECR"/>
    <property type="match status" value="1"/>
</dbReference>
<dbReference type="OrthoDB" id="649666at2"/>
<evidence type="ECO:0000259" key="2">
    <source>
        <dbReference type="Pfam" id="PF16344"/>
    </source>
</evidence>
<dbReference type="RefSeq" id="WP_068824487.1">
    <property type="nucleotide sequence ID" value="NZ_CP014224.1"/>
</dbReference>
<reference evidence="3 4" key="1">
    <citation type="submission" date="2016-02" db="EMBL/GenBank/DDBJ databases">
        <authorList>
            <person name="Wen L."/>
            <person name="He K."/>
            <person name="Yang H."/>
        </authorList>
    </citation>
    <scope>NUCLEOTIDE SEQUENCE [LARGE SCALE GENOMIC DNA]</scope>
    <source>
        <strain evidence="3 4">CZ1127</strain>
    </source>
</reference>
<evidence type="ECO:0000313" key="4">
    <source>
        <dbReference type="Proteomes" id="UP000092967"/>
    </source>
</evidence>
<dbReference type="GO" id="GO:0016989">
    <property type="term" value="F:sigma factor antagonist activity"/>
    <property type="evidence" value="ECO:0007669"/>
    <property type="project" value="TreeGrafter"/>
</dbReference>
<dbReference type="EMBL" id="CP014224">
    <property type="protein sequence ID" value="ANW95390.1"/>
    <property type="molecule type" value="Genomic_DNA"/>
</dbReference>
<proteinExistence type="predicted"/>
<organism evidence="3 4">
    <name type="scientific">Wenyingzhuangia fucanilytica</name>
    <dbReference type="NCBI Taxonomy" id="1790137"/>
    <lineage>
        <taxon>Bacteria</taxon>
        <taxon>Pseudomonadati</taxon>
        <taxon>Bacteroidota</taxon>
        <taxon>Flavobacteriia</taxon>
        <taxon>Flavobacteriales</taxon>
        <taxon>Flavobacteriaceae</taxon>
        <taxon>Wenyingzhuangia</taxon>
    </lineage>
</organism>
<feature type="domain" description="FecR protein" evidence="1">
    <location>
        <begin position="175"/>
        <end position="271"/>
    </location>
</feature>
<dbReference type="PANTHER" id="PTHR30273">
    <property type="entry name" value="PERIPLASMIC SIGNAL SENSOR AND SIGMA FACTOR ACTIVATOR FECR-RELATED"/>
    <property type="match status" value="1"/>
</dbReference>
<accession>A0A1B1Y3Q1</accession>
<dbReference type="STRING" id="1790137.AXE80_03455"/>
<sequence>MKELFRKYLRRECSQKEIEQIVAYLKSKEDLSDIPTFEEVSKLLETYPDIDEGAGNKIYDNIIKNNPKKSVLVKKLQPFWKYAAAAIFIGFITTSYLFKNEWFVSNPEAISVTASNDIQPGKSKAILTLGDGSVVVLDEGKIYQDEVTNSDGEQIVYQAKEKNISKKEFNYLTIPRGGKFLITLSDGTKVWLNSESQLKYPTTFEKGEVRVVELVYGEAYFDVSPSTNHHGAKFVVLNQSQKIEVLGTEFNVKAYKGDANICTTLVEGKVKVNSGAIGQELKPSEQIKLNVRNQQFSKVTTVDVYNEISWKEGVFSFRKKSLLEISKVLSRWYDVDMHFENTKLKNKGFNGVLGKDQNLIEILDNLKRLHAIQDYKIIEKTIMIK</sequence>